<organism evidence="2 3">
    <name type="scientific">Blastopirellula marina</name>
    <dbReference type="NCBI Taxonomy" id="124"/>
    <lineage>
        <taxon>Bacteria</taxon>
        <taxon>Pseudomonadati</taxon>
        <taxon>Planctomycetota</taxon>
        <taxon>Planctomycetia</taxon>
        <taxon>Pirellulales</taxon>
        <taxon>Pirellulaceae</taxon>
        <taxon>Blastopirellula</taxon>
    </lineage>
</organism>
<dbReference type="PROSITE" id="PS51257">
    <property type="entry name" value="PROKAR_LIPOPROTEIN"/>
    <property type="match status" value="1"/>
</dbReference>
<reference evidence="2 3" key="1">
    <citation type="submission" date="2018-02" db="EMBL/GenBank/DDBJ databases">
        <title>Comparative genomes isolates from brazilian mangrove.</title>
        <authorList>
            <person name="Araujo J.E."/>
            <person name="Taketani R.G."/>
            <person name="Silva M.C.P."/>
            <person name="Loureco M.V."/>
            <person name="Andreote F.D."/>
        </authorList>
    </citation>
    <scope>NUCLEOTIDE SEQUENCE [LARGE SCALE GENOMIC DNA]</scope>
    <source>
        <strain evidence="2 3">Nap-Phe MGV</strain>
    </source>
</reference>
<gene>
    <name evidence="2" type="ORF">C5Y93_20020</name>
</gene>
<evidence type="ECO:0000313" key="3">
    <source>
        <dbReference type="Proteomes" id="UP000237819"/>
    </source>
</evidence>
<evidence type="ECO:0000313" key="2">
    <source>
        <dbReference type="EMBL" id="PQO44252.1"/>
    </source>
</evidence>
<comment type="caution">
    <text evidence="2">The sequence shown here is derived from an EMBL/GenBank/DDBJ whole genome shotgun (WGS) entry which is preliminary data.</text>
</comment>
<proteinExistence type="predicted"/>
<accession>A0A2S8GIH6</accession>
<keyword evidence="1" id="KW-0732">Signal</keyword>
<evidence type="ECO:0000256" key="1">
    <source>
        <dbReference type="SAM" id="SignalP"/>
    </source>
</evidence>
<dbReference type="EMBL" id="PUHZ01000020">
    <property type="protein sequence ID" value="PQO44252.1"/>
    <property type="molecule type" value="Genomic_DNA"/>
</dbReference>
<dbReference type="AlphaFoldDB" id="A0A2S8GIH6"/>
<dbReference type="Proteomes" id="UP000237819">
    <property type="component" value="Unassembled WGS sequence"/>
</dbReference>
<sequence length="361" mass="40071">MMNRFSRRAALVGTFCMTTLLLACGSSIAAEGSLDFVIYASHADMRYANTLQDLLSDASQEKANTKIVQSLEAAAASDADVVILFLTPTKEKIADEVLEKLKKKKVLGVDYGSAQLFGLLGLSINGGACAHFSSNAPKLQTPPCELLGERAAEAPFAPYQGAAGGDNFGMYIPAKSELAKHLDVVARCVGDENYAPIVRQGNFVMVGYSGLPTEWSQSYRALFTDVARQLRARERESFRAADLPITAPGIYFYELAKGRSRDDLPRREHYLRFEKPTRFTATLIHDESDNMMMIFMGEKDRQHWTRKDSRNGDPLTITVDITEEDIKKNGDRLWSLAITNFDAQHAPHCTLHIDYVDADEE</sequence>
<protein>
    <submittedName>
        <fullName evidence="2">Uncharacterized protein</fullName>
    </submittedName>
</protein>
<feature type="chain" id="PRO_5015472808" evidence="1">
    <location>
        <begin position="30"/>
        <end position="361"/>
    </location>
</feature>
<name>A0A2S8GIH6_9BACT</name>
<feature type="signal peptide" evidence="1">
    <location>
        <begin position="1"/>
        <end position="29"/>
    </location>
</feature>